<sequence>MLVLTDMTSIRTGEREPDDAQSMIRLLLYSNDLDLEGFVASSNLGHGQQIRPELIHALIDTYSQVLPALRKHDSGYPAAEQLHALVKSGQPIAAPNLPVEASVGEEKDTEASAWIIRRTDEADNRPLYVLVWGGTADLAQALWRVRRDRTPEQVTTFCRRLRIHAIYDQDQTATWIKANFPDVWYVTRTAGIRGMYRGGDTSLVRSAWVRRHIHGHGVLGDSYPDYKGGDIWSRRLGGFTGTKEGDTPSMLAMLTNNGLDNPDRPELGGWGGRSIPDSVPNRYVDAIDLPTNPDDPDPRMSSVYRWRPAFQADFQARLDWCILPPESANHRPVSAQPAIRQIQARPGQLLEIKPSRWRDPDRHSVALRWEVYPPDPNVQFPAETGPILSVRAPQQPGMYWLVEIATDNGSPALTSYRRVALLVK</sequence>
<dbReference type="Gene3D" id="2.60.40.10">
    <property type="entry name" value="Immunoglobulins"/>
    <property type="match status" value="1"/>
</dbReference>
<organism evidence="2 3">
    <name type="scientific">Nibrella viscosa</name>
    <dbReference type="NCBI Taxonomy" id="1084524"/>
    <lineage>
        <taxon>Bacteria</taxon>
        <taxon>Pseudomonadati</taxon>
        <taxon>Bacteroidota</taxon>
        <taxon>Cytophagia</taxon>
        <taxon>Cytophagales</taxon>
        <taxon>Spirosomataceae</taxon>
        <taxon>Nibrella</taxon>
    </lineage>
</organism>
<dbReference type="Proteomes" id="UP001500936">
    <property type="component" value="Unassembled WGS sequence"/>
</dbReference>
<evidence type="ECO:0000313" key="3">
    <source>
        <dbReference type="Proteomes" id="UP001500936"/>
    </source>
</evidence>
<dbReference type="InterPro" id="IPR036452">
    <property type="entry name" value="Ribo_hydro-like"/>
</dbReference>
<dbReference type="InterPro" id="IPR013783">
    <property type="entry name" value="Ig-like_fold"/>
</dbReference>
<proteinExistence type="predicted"/>
<protein>
    <submittedName>
        <fullName evidence="2">DUF1593 domain-containing protein</fullName>
    </submittedName>
</protein>
<reference evidence="3" key="1">
    <citation type="journal article" date="2019" name="Int. J. Syst. Evol. Microbiol.">
        <title>The Global Catalogue of Microorganisms (GCM) 10K type strain sequencing project: providing services to taxonomists for standard genome sequencing and annotation.</title>
        <authorList>
            <consortium name="The Broad Institute Genomics Platform"/>
            <consortium name="The Broad Institute Genome Sequencing Center for Infectious Disease"/>
            <person name="Wu L."/>
            <person name="Ma J."/>
        </authorList>
    </citation>
    <scope>NUCLEOTIDE SEQUENCE [LARGE SCALE GENOMIC DNA]</scope>
    <source>
        <strain evidence="3">JCM 17925</strain>
    </source>
</reference>
<evidence type="ECO:0000259" key="1">
    <source>
        <dbReference type="Pfam" id="PF07632"/>
    </source>
</evidence>
<dbReference type="InterPro" id="IPR011483">
    <property type="entry name" value="Sde182_NH-like"/>
</dbReference>
<feature type="domain" description="Cellulose-binding Sde182 nucleoside hydrolase-like" evidence="1">
    <location>
        <begin position="2"/>
        <end position="273"/>
    </location>
</feature>
<accession>A0ABP8KGF4</accession>
<dbReference type="Gene3D" id="3.90.245.10">
    <property type="entry name" value="Ribonucleoside hydrolase-like"/>
    <property type="match status" value="1"/>
</dbReference>
<dbReference type="EMBL" id="BAABHB010000004">
    <property type="protein sequence ID" value="GAA4405799.1"/>
    <property type="molecule type" value="Genomic_DNA"/>
</dbReference>
<gene>
    <name evidence="2" type="ORF">GCM10023187_24570</name>
</gene>
<name>A0ABP8KGF4_9BACT</name>
<comment type="caution">
    <text evidence="2">The sequence shown here is derived from an EMBL/GenBank/DDBJ whole genome shotgun (WGS) entry which is preliminary data.</text>
</comment>
<keyword evidence="3" id="KW-1185">Reference proteome</keyword>
<evidence type="ECO:0000313" key="2">
    <source>
        <dbReference type="EMBL" id="GAA4405799.1"/>
    </source>
</evidence>
<dbReference type="Pfam" id="PF07632">
    <property type="entry name" value="Sde182_NH-like"/>
    <property type="match status" value="1"/>
</dbReference>